<dbReference type="PANTHER" id="PTHR12308:SF73">
    <property type="entry name" value="ANOCTAMIN"/>
    <property type="match status" value="1"/>
</dbReference>
<dbReference type="InterPro" id="IPR007632">
    <property type="entry name" value="Anoctamin"/>
</dbReference>
<dbReference type="AlphaFoldDB" id="A0AAP0EY27"/>
<feature type="transmembrane region" description="Helical" evidence="5">
    <location>
        <begin position="505"/>
        <end position="523"/>
    </location>
</feature>
<evidence type="ECO:0000256" key="4">
    <source>
        <dbReference type="ARBA" id="ARBA00023136"/>
    </source>
</evidence>
<keyword evidence="2 5" id="KW-0812">Transmembrane</keyword>
<accession>A0AAP0EY27</accession>
<gene>
    <name evidence="7" type="ORF">Scep_024586</name>
</gene>
<dbReference type="Pfam" id="PF14223">
    <property type="entry name" value="Retrotran_gag_2"/>
    <property type="match status" value="1"/>
</dbReference>
<feature type="transmembrane region" description="Helical" evidence="5">
    <location>
        <begin position="187"/>
        <end position="207"/>
    </location>
</feature>
<evidence type="ECO:0000256" key="5">
    <source>
        <dbReference type="SAM" id="Phobius"/>
    </source>
</evidence>
<keyword evidence="3 5" id="KW-1133">Transmembrane helix</keyword>
<dbReference type="PANTHER" id="PTHR12308">
    <property type="entry name" value="ANOCTAMIN"/>
    <property type="match status" value="1"/>
</dbReference>
<dbReference type="Pfam" id="PF04547">
    <property type="entry name" value="Anoctamin"/>
    <property type="match status" value="1"/>
</dbReference>
<proteinExistence type="predicted"/>
<evidence type="ECO:0000256" key="2">
    <source>
        <dbReference type="ARBA" id="ARBA00022692"/>
    </source>
</evidence>
<evidence type="ECO:0000259" key="6">
    <source>
        <dbReference type="Pfam" id="PF04547"/>
    </source>
</evidence>
<organism evidence="7 8">
    <name type="scientific">Stephania cephalantha</name>
    <dbReference type="NCBI Taxonomy" id="152367"/>
    <lineage>
        <taxon>Eukaryota</taxon>
        <taxon>Viridiplantae</taxon>
        <taxon>Streptophyta</taxon>
        <taxon>Embryophyta</taxon>
        <taxon>Tracheophyta</taxon>
        <taxon>Spermatophyta</taxon>
        <taxon>Magnoliopsida</taxon>
        <taxon>Ranunculales</taxon>
        <taxon>Menispermaceae</taxon>
        <taxon>Menispermoideae</taxon>
        <taxon>Cissampelideae</taxon>
        <taxon>Stephania</taxon>
    </lineage>
</organism>
<name>A0AAP0EY27_9MAGN</name>
<keyword evidence="8" id="KW-1185">Reference proteome</keyword>
<keyword evidence="4 5" id="KW-0472">Membrane</keyword>
<feature type="transmembrane region" description="Helical" evidence="5">
    <location>
        <begin position="468"/>
        <end position="493"/>
    </location>
</feature>
<evidence type="ECO:0000313" key="8">
    <source>
        <dbReference type="Proteomes" id="UP001419268"/>
    </source>
</evidence>
<dbReference type="GO" id="GO:0016020">
    <property type="term" value="C:membrane"/>
    <property type="evidence" value="ECO:0007669"/>
    <property type="project" value="UniProtKB-SubCell"/>
</dbReference>
<dbReference type="InterPro" id="IPR049452">
    <property type="entry name" value="Anoctamin_TM"/>
</dbReference>
<reference evidence="7 8" key="1">
    <citation type="submission" date="2024-01" db="EMBL/GenBank/DDBJ databases">
        <title>Genome assemblies of Stephania.</title>
        <authorList>
            <person name="Yang L."/>
        </authorList>
    </citation>
    <scope>NUCLEOTIDE SEQUENCE [LARGE SCALE GENOMIC DNA]</scope>
    <source>
        <strain evidence="7">JXDWG</strain>
        <tissue evidence="7">Leaf</tissue>
    </source>
</reference>
<protein>
    <recommendedName>
        <fullName evidence="6">Anoctamin transmembrane domain-containing protein</fullName>
    </recommendedName>
</protein>
<comment type="caution">
    <text evidence="7">The sequence shown here is derived from an EMBL/GenBank/DDBJ whole genome shotgun (WGS) entry which is preliminary data.</text>
</comment>
<feature type="domain" description="Anoctamin transmembrane" evidence="6">
    <location>
        <begin position="353"/>
        <end position="539"/>
    </location>
</feature>
<evidence type="ECO:0000313" key="7">
    <source>
        <dbReference type="EMBL" id="KAK9101156.1"/>
    </source>
</evidence>
<evidence type="ECO:0000256" key="1">
    <source>
        <dbReference type="ARBA" id="ARBA00004141"/>
    </source>
</evidence>
<sequence length="704" mass="80540">MGGTGGEEKIGFEIALVVSKKDVEDGRDEHHGRCCSDCAEFIVLELEKVGLVVERVAGVSDEFLKVGAPMAVLGRAAAELEIRKPTYIGLDLQFEWDEVDAFVRQPDGTLFSWCERFHCYMHLIYGIVNQTGSVVNLDFDGRRIRWDIGRSLVEVLESEVLVKEVFPLHAALGLTLQLIDFGSWRSLMLPAFFTLLISWAVMFLQFWKRKNSAMLARWKTSHPAGVGMRCNLVNTEKNYHPSHVEQAKKVEEDKLTEKQAYQRDEWLGHLLRFRNDAFFISSIICLQLPFELAYAHLYEIAGSDVIKFGLTAVYLLIIQYLTKIGGKVSVKLIKCEYNRNSESKADSLIYKVLQSFVENCIPYLKYSFKKHRTVHTNTHQKGKLNGKVQLTSRVEKEHLKPSYSASIGEELEDGLFDDFLELALQFGMIMMFACAFPWRFNNAAEIRTDALKLLAMMRRPVPRASATIGAWLNIFQFLLVMSICTNCALLVCLYDQERKWRLEPGLAAILVMEHVLLFFKFGFSRFVPEEPAWVRASRLKNAEQAQYLCSRKFLRKASIERDKWREKDEKTSPSDLVLEDEITPNPACRKWIQKDQYLMAWLYNSIIPSLTPQVINTNISTVHEAWQTIEEFCGSCNRSQIQLYKIEIQTTTKGSMQMNEYLAKMKELVDNLATAGSPISVEDLITSTLVGLDTEYSNYNNSPS</sequence>
<dbReference type="EMBL" id="JBBNAG010000010">
    <property type="protein sequence ID" value="KAK9101156.1"/>
    <property type="molecule type" value="Genomic_DNA"/>
</dbReference>
<comment type="subcellular location">
    <subcellularLocation>
        <location evidence="1">Membrane</location>
        <topology evidence="1">Multi-pass membrane protein</topology>
    </subcellularLocation>
</comment>
<evidence type="ECO:0000256" key="3">
    <source>
        <dbReference type="ARBA" id="ARBA00022989"/>
    </source>
</evidence>
<dbReference type="GO" id="GO:0005254">
    <property type="term" value="F:chloride channel activity"/>
    <property type="evidence" value="ECO:0007669"/>
    <property type="project" value="TreeGrafter"/>
</dbReference>
<dbReference type="Proteomes" id="UP001419268">
    <property type="component" value="Unassembled WGS sequence"/>
</dbReference>